<keyword evidence="2" id="KW-1185">Reference proteome</keyword>
<proteinExistence type="predicted"/>
<organism evidence="1 2">
    <name type="scientific">Steinernema carpocapsae</name>
    <name type="common">Entomopathogenic nematode</name>
    <dbReference type="NCBI Taxonomy" id="34508"/>
    <lineage>
        <taxon>Eukaryota</taxon>
        <taxon>Metazoa</taxon>
        <taxon>Ecdysozoa</taxon>
        <taxon>Nematoda</taxon>
        <taxon>Chromadorea</taxon>
        <taxon>Rhabditida</taxon>
        <taxon>Tylenchina</taxon>
        <taxon>Panagrolaimomorpha</taxon>
        <taxon>Strongyloidoidea</taxon>
        <taxon>Steinernematidae</taxon>
        <taxon>Steinernema</taxon>
    </lineage>
</organism>
<dbReference type="Proteomes" id="UP000298663">
    <property type="component" value="Unassembled WGS sequence"/>
</dbReference>
<reference evidence="1 2" key="1">
    <citation type="journal article" date="2015" name="Genome Biol.">
        <title>Comparative genomics of Steinernema reveals deeply conserved gene regulatory networks.</title>
        <authorList>
            <person name="Dillman A.R."/>
            <person name="Macchietto M."/>
            <person name="Porter C.F."/>
            <person name="Rogers A."/>
            <person name="Williams B."/>
            <person name="Antoshechkin I."/>
            <person name="Lee M.M."/>
            <person name="Goodwin Z."/>
            <person name="Lu X."/>
            <person name="Lewis E.E."/>
            <person name="Goodrich-Blair H."/>
            <person name="Stock S.P."/>
            <person name="Adams B.J."/>
            <person name="Sternberg P.W."/>
            <person name="Mortazavi A."/>
        </authorList>
    </citation>
    <scope>NUCLEOTIDE SEQUENCE [LARGE SCALE GENOMIC DNA]</scope>
    <source>
        <strain evidence="1 2">ALL</strain>
    </source>
</reference>
<name>A0A4U5NUH3_STECR</name>
<reference evidence="1 2" key="2">
    <citation type="journal article" date="2019" name="G3 (Bethesda)">
        <title>Hybrid Assembly of the Genome of the Entomopathogenic Nematode Steinernema carpocapsae Identifies the X-Chromosome.</title>
        <authorList>
            <person name="Serra L."/>
            <person name="Macchietto M."/>
            <person name="Macias-Munoz A."/>
            <person name="McGill C.J."/>
            <person name="Rodriguez I.M."/>
            <person name="Rodriguez B."/>
            <person name="Murad R."/>
            <person name="Mortazavi A."/>
        </authorList>
    </citation>
    <scope>NUCLEOTIDE SEQUENCE [LARGE SCALE GENOMIC DNA]</scope>
    <source>
        <strain evidence="1 2">ALL</strain>
    </source>
</reference>
<comment type="caution">
    <text evidence="1">The sequence shown here is derived from an EMBL/GenBank/DDBJ whole genome shotgun (WGS) entry which is preliminary data.</text>
</comment>
<sequence>MDSLVRTRKCDKAKSSRRILRNGHRSQMSPLPYRIPIPSSSGIPPLPVYSFFLADNIGFQHNLRFVYSSFRPDSRLPTLSLRPNLA</sequence>
<accession>A0A4U5NUH3</accession>
<protein>
    <submittedName>
        <fullName evidence="1">Uncharacterized protein</fullName>
    </submittedName>
</protein>
<evidence type="ECO:0000313" key="1">
    <source>
        <dbReference type="EMBL" id="TKR86992.1"/>
    </source>
</evidence>
<dbReference type="EMBL" id="AZBU02000003">
    <property type="protein sequence ID" value="TKR86992.1"/>
    <property type="molecule type" value="Genomic_DNA"/>
</dbReference>
<evidence type="ECO:0000313" key="2">
    <source>
        <dbReference type="Proteomes" id="UP000298663"/>
    </source>
</evidence>
<gene>
    <name evidence="1" type="ORF">L596_011476</name>
</gene>
<dbReference type="AlphaFoldDB" id="A0A4U5NUH3"/>